<dbReference type="PANTHER" id="PTHR42923">
    <property type="entry name" value="PROTOPORPHYRINOGEN OXIDASE"/>
    <property type="match status" value="1"/>
</dbReference>
<feature type="domain" description="Amine oxidase" evidence="1">
    <location>
        <begin position="77"/>
        <end position="508"/>
    </location>
</feature>
<dbReference type="RefSeq" id="WP_170035169.1">
    <property type="nucleotide sequence ID" value="NZ_JABDTL010000001.1"/>
</dbReference>
<proteinExistence type="predicted"/>
<protein>
    <submittedName>
        <fullName evidence="2">Glycine/D-amino acid oxidase-like deaminating enzyme</fullName>
    </submittedName>
</protein>
<dbReference type="GO" id="GO:0016491">
    <property type="term" value="F:oxidoreductase activity"/>
    <property type="evidence" value="ECO:0007669"/>
    <property type="project" value="InterPro"/>
</dbReference>
<name>A0A841H784_9BACT</name>
<dbReference type="AlphaFoldDB" id="A0A841H784"/>
<dbReference type="Gene3D" id="3.50.50.60">
    <property type="entry name" value="FAD/NAD(P)-binding domain"/>
    <property type="match status" value="1"/>
</dbReference>
<reference evidence="2 3" key="1">
    <citation type="submission" date="2020-08" db="EMBL/GenBank/DDBJ databases">
        <title>Genomic Encyclopedia of Type Strains, Phase IV (KMG-IV): sequencing the most valuable type-strain genomes for metagenomic binning, comparative biology and taxonomic classification.</title>
        <authorList>
            <person name="Goeker M."/>
        </authorList>
    </citation>
    <scope>NUCLEOTIDE SEQUENCE [LARGE SCALE GENOMIC DNA]</scope>
    <source>
        <strain evidence="2 3">DSM 29007</strain>
    </source>
</reference>
<dbReference type="InterPro" id="IPR036188">
    <property type="entry name" value="FAD/NAD-bd_sf"/>
</dbReference>
<evidence type="ECO:0000313" key="2">
    <source>
        <dbReference type="EMBL" id="MBB6073762.1"/>
    </source>
</evidence>
<dbReference type="Pfam" id="PF01593">
    <property type="entry name" value="Amino_oxidase"/>
    <property type="match status" value="1"/>
</dbReference>
<dbReference type="InterPro" id="IPR050464">
    <property type="entry name" value="Zeta_carotene_desat/Oxidored"/>
</dbReference>
<dbReference type="InterPro" id="IPR006311">
    <property type="entry name" value="TAT_signal"/>
</dbReference>
<comment type="caution">
    <text evidence="2">The sequence shown here is derived from an EMBL/GenBank/DDBJ whole genome shotgun (WGS) entry which is preliminary data.</text>
</comment>
<dbReference type="PROSITE" id="PS51318">
    <property type="entry name" value="TAT"/>
    <property type="match status" value="1"/>
</dbReference>
<dbReference type="EMBL" id="JACHIA010000029">
    <property type="protein sequence ID" value="MBB6073762.1"/>
    <property type="molecule type" value="Genomic_DNA"/>
</dbReference>
<dbReference type="PANTHER" id="PTHR42923:SF39">
    <property type="entry name" value="AMINO OXIDASE"/>
    <property type="match status" value="1"/>
</dbReference>
<evidence type="ECO:0000313" key="3">
    <source>
        <dbReference type="Proteomes" id="UP000582837"/>
    </source>
</evidence>
<keyword evidence="3" id="KW-1185">Reference proteome</keyword>
<sequence length="515" mass="56463">MGADHPVGISRRAFLGAAAASAVAAPFVACAPKTERAVAGGFVDDGGARAHRLRDRAAVPAVRRTERVPLVIVGGGIAGLSAAWRLRKRGFTDFVLLELEDHAGGNARGGKDEISAYPWAAHYVPVPDTGATLVRELFEELGVLRDGTWDERTLVSSPRERIHRWGVWHEGLENALVETTADRDEMLRFRDEMTAMRATGQFTVPSARGARPSPLDGVSMAAWMDARGFRSPGLRWYVDYATRDDYGSRAADTSAWAGIHYFSARPVDDDEHGPLTWPEGNGWITARLLERVGAHVRTGMPVHRVEALGSGMRVLAGDAEFRADAVIWAAPSFLAPHVVQGAPRVRFDYSPWLTANLVLERWPAERGFEPAWDNVIHGSPGLGYVVATHQTYAVQPERTVWTYYHALSDVPPAEARKLLLRRGWAEWKDAILADLERAHPDIRACVSRVDIMRMGHAMVRPTPGFLADPGRRALVDADGPVFYAHSDLSGLSLFEEAQHCGVTAADRAMTRLGRG</sequence>
<dbReference type="Proteomes" id="UP000582837">
    <property type="component" value="Unassembled WGS sequence"/>
</dbReference>
<accession>A0A841H784</accession>
<gene>
    <name evidence="2" type="ORF">HNQ61_005440</name>
</gene>
<dbReference type="SUPFAM" id="SSF51905">
    <property type="entry name" value="FAD/NAD(P)-binding domain"/>
    <property type="match status" value="1"/>
</dbReference>
<organism evidence="2 3">
    <name type="scientific">Longimicrobium terrae</name>
    <dbReference type="NCBI Taxonomy" id="1639882"/>
    <lineage>
        <taxon>Bacteria</taxon>
        <taxon>Pseudomonadati</taxon>
        <taxon>Gemmatimonadota</taxon>
        <taxon>Longimicrobiia</taxon>
        <taxon>Longimicrobiales</taxon>
        <taxon>Longimicrobiaceae</taxon>
        <taxon>Longimicrobium</taxon>
    </lineage>
</organism>
<evidence type="ECO:0000259" key="1">
    <source>
        <dbReference type="Pfam" id="PF01593"/>
    </source>
</evidence>
<dbReference type="InterPro" id="IPR002937">
    <property type="entry name" value="Amino_oxidase"/>
</dbReference>